<sequence length="1635" mass="182189">MLPKKFSFRKKDSQRESSQRHASISPSPSNVPSQEQSVYDGASITPSHTTNQPNVLAARRDDHGPGPMGLNVVYSPGADRKADIIFIHGLGGSSRWTWSKYRNPDLFWPLTFLPLESDICRARILSFGYNANFLKSGNASTIVLDFAKELLFDLRFAKDEKNEDLEMGSAYMQGRNDPGYKKIVKAISAILFLATPHRGTNLADILNRLLQSTRISTPKGYISELSKDSFTLQKLNEQFRHVAPKLDIVSFYETQPTSIGLKGARVMILEKESSVLGYPGETSKALDADHHDVCKYESPLDPNYITVRNVLKSILGRIILANQTNQSLASDRRESLDLKMTLAIPELPDVDYIFFKDQWTPGTNAWFLDEIAYQQWASPNGSLPYLLWVSGGAGTGKSVLSSFVINRLVEQGRNCQYFFIRYGERKKRTLSLLLRSIAYQVAQSVPDFRAKLSEFAGEAVDLETADPKTIWERLFKSILFKMERNQPLYWVIDGLDESLDARANIKLLADIAGSSVPIRVLLLGRATAEISAALKKASQLVPHGEISIEGHREDIYAHIHQELSMSGSTDFREDIVKRLVEGAQNNFLWLRLAVEKLNSCYTMTEVERAFQELPPGMEALYHRMATSIAQNPSPSRRNLALAILQCVTCSSRVLTMAELSQALNEDVSDMLDFQQSIGELCGGFVIVDNSGKVSMLHHSAREYLLNVGNGPFSINRDAAHEQLLLSCMRCLMSPGLRGKISREDMPEFLDYSATWWSSHLALTPASRESVYNVIKKFLTGHWVLIWIHALVIAKQLRVLIRASRNLYKYATSRQNIHVAASNEVSRKMEYQFLESWTVDFVKVAGKFATNLRRNPAAIYKLIPPFCPRNSAIYQQFGKPEDKSLAVVGLSAQEWDDSLARLSFGAGTNASSIAAAGTQIAVLAPAGTIFVYNSSDFEEAVGSPITHGERVYRMCLNGTGTLLVTYGFKSIKIWELPTGVCKLSCANLESRPRPLAMLFTREDSMLLVGSDDRRIRSLNLNDPSPTWEIMAELEELQLEGHYLNASSYMSINNEGSLIAVAYRGHPLSAWEIDGPIHINHCWRAREQVARGEVMEAVWHPHSPELLGLYLEGVVFKWNPYEGNPEEIGTGATALAMSRDGSLFATGDVQGTVKVYTMSDFCLLYELASQDAVIDLAFSPSLHRFYDVRGDYATAWEPNVLMRYAERLEKGSDGDSESDSSGQGSTVSMGSSRRIDTITALAASPIGRLYSHGTEYGGVQLFDISRGKLCDIQGSERFLSIEQMSWSTDGRYLCFSDSSQTVFIVSILFETRLSHSSRVEKVMEKPMEDDTEGPITQLLFRPNQNSSHVLVSTPFTVCIIAIESTLVTHSLDRLFSPCKWIADLRDPTHILAVEPNSVTVYDWTLTRKATYRFDFRGESSLTLEHNQDTEGTGEIDRVLITQDKRHILVQMSLGKGLKQKSFFYFALPPFTTSTSSAHDDDDHPAPVTAVILLEAITSQIALALSFLSQDRLVFLSKTFGISCLKVPFDGGDSGRVTVPSPSPYTPRRQSTNAIHHSSRRDSIFGTLQHRRGNSEDGFGSQPQQAKTEMTGAKEIFALPGDWISRDCLALCSIWAKERALLCPRNGEVAVVKSAGLI</sequence>
<dbReference type="Pfam" id="PF22939">
    <property type="entry name" value="WHD_GPIID"/>
    <property type="match status" value="1"/>
</dbReference>
<dbReference type="PANTHER" id="PTHR10039:SF16">
    <property type="entry name" value="GPI INOSITOL-DEACYLASE"/>
    <property type="match status" value="1"/>
</dbReference>
<dbReference type="Gene3D" id="3.40.50.300">
    <property type="entry name" value="P-loop containing nucleotide triphosphate hydrolases"/>
    <property type="match status" value="1"/>
</dbReference>
<dbReference type="OrthoDB" id="194358at2759"/>
<dbReference type="InterPro" id="IPR029058">
    <property type="entry name" value="AB_hydrolase_fold"/>
</dbReference>
<gene>
    <name evidence="5" type="ORF">DSM5745_03340</name>
</gene>
<dbReference type="GeneID" id="38113710"/>
<dbReference type="InterPro" id="IPR054471">
    <property type="entry name" value="GPIID_WHD"/>
</dbReference>
<dbReference type="SMART" id="SM00320">
    <property type="entry name" value="WD40"/>
    <property type="match status" value="4"/>
</dbReference>
<evidence type="ECO:0000313" key="5">
    <source>
        <dbReference type="EMBL" id="RDW86698.1"/>
    </source>
</evidence>
<proteinExistence type="predicted"/>
<dbReference type="Proteomes" id="UP000256690">
    <property type="component" value="Unassembled WGS sequence"/>
</dbReference>
<dbReference type="InterPro" id="IPR036322">
    <property type="entry name" value="WD40_repeat_dom_sf"/>
</dbReference>
<feature type="compositionally biased region" description="Polar residues" evidence="2">
    <location>
        <begin position="44"/>
        <end position="54"/>
    </location>
</feature>
<dbReference type="Pfam" id="PF24883">
    <property type="entry name" value="NPHP3_N"/>
    <property type="match status" value="1"/>
</dbReference>
<dbReference type="Gene3D" id="2.130.10.10">
    <property type="entry name" value="YVTN repeat-like/Quinoprotein amine dehydrogenase"/>
    <property type="match status" value="3"/>
</dbReference>
<feature type="domain" description="Nephrocystin 3-like N-terminal" evidence="4">
    <location>
        <begin position="362"/>
        <end position="525"/>
    </location>
</feature>
<reference evidence="5 6" key="1">
    <citation type="journal article" date="2018" name="IMA Fungus">
        <title>IMA Genome-F 9: Draft genome sequence of Annulohypoxylon stygium, Aspergillus mulundensis, Berkeleyomyces basicola (syn. Thielaviopsis basicola), Ceratocystis smalleyi, two Cercospora beticola strains, Coleophoma cylindrospora, Fusarium fracticaudum, Phialophora cf. hyalina, and Morchella septimelata.</title>
        <authorList>
            <person name="Wingfield B.D."/>
            <person name="Bills G.F."/>
            <person name="Dong Y."/>
            <person name="Huang W."/>
            <person name="Nel W.J."/>
            <person name="Swalarsk-Parry B.S."/>
            <person name="Vaghefi N."/>
            <person name="Wilken P.M."/>
            <person name="An Z."/>
            <person name="de Beer Z.W."/>
            <person name="De Vos L."/>
            <person name="Chen L."/>
            <person name="Duong T.A."/>
            <person name="Gao Y."/>
            <person name="Hammerbacher A."/>
            <person name="Kikkert J.R."/>
            <person name="Li Y."/>
            <person name="Li H."/>
            <person name="Li K."/>
            <person name="Li Q."/>
            <person name="Liu X."/>
            <person name="Ma X."/>
            <person name="Naidoo K."/>
            <person name="Pethybridge S.J."/>
            <person name="Sun J."/>
            <person name="Steenkamp E.T."/>
            <person name="van der Nest M.A."/>
            <person name="van Wyk S."/>
            <person name="Wingfield M.J."/>
            <person name="Xiong C."/>
            <person name="Yue Q."/>
            <person name="Zhang X."/>
        </authorList>
    </citation>
    <scope>NUCLEOTIDE SEQUENCE [LARGE SCALE GENOMIC DNA]</scope>
    <source>
        <strain evidence="5 6">DSM 5745</strain>
    </source>
</reference>
<evidence type="ECO:0000256" key="2">
    <source>
        <dbReference type="SAM" id="MobiDB-lite"/>
    </source>
</evidence>
<dbReference type="InterPro" id="IPR011047">
    <property type="entry name" value="Quinoprotein_ADH-like_sf"/>
</dbReference>
<feature type="domain" description="GPI inositol-deacylase winged helix" evidence="3">
    <location>
        <begin position="637"/>
        <end position="708"/>
    </location>
</feature>
<protein>
    <recommendedName>
        <fullName evidence="7">NACHT domain-containing protein</fullName>
    </recommendedName>
</protein>
<feature type="region of interest" description="Disordered" evidence="2">
    <location>
        <begin position="1208"/>
        <end position="1229"/>
    </location>
</feature>
<dbReference type="SUPFAM" id="SSF50978">
    <property type="entry name" value="WD40 repeat-like"/>
    <property type="match status" value="1"/>
</dbReference>
<dbReference type="PANTHER" id="PTHR10039">
    <property type="entry name" value="AMELOGENIN"/>
    <property type="match status" value="1"/>
</dbReference>
<dbReference type="SUPFAM" id="SSF52540">
    <property type="entry name" value="P-loop containing nucleoside triphosphate hydrolases"/>
    <property type="match status" value="1"/>
</dbReference>
<dbReference type="EMBL" id="PVWQ01000003">
    <property type="protein sequence ID" value="RDW86698.1"/>
    <property type="molecule type" value="Genomic_DNA"/>
</dbReference>
<evidence type="ECO:0000259" key="4">
    <source>
        <dbReference type="Pfam" id="PF24883"/>
    </source>
</evidence>
<feature type="compositionally biased region" description="Basic and acidic residues" evidence="2">
    <location>
        <begin position="9"/>
        <end position="19"/>
    </location>
</feature>
<dbReference type="InterPro" id="IPR027417">
    <property type="entry name" value="P-loop_NTPase"/>
</dbReference>
<keyword evidence="6" id="KW-1185">Reference proteome</keyword>
<dbReference type="SUPFAM" id="SSF53474">
    <property type="entry name" value="alpha/beta-Hydrolases"/>
    <property type="match status" value="1"/>
</dbReference>
<feature type="compositionally biased region" description="Polar residues" evidence="2">
    <location>
        <begin position="20"/>
        <end position="37"/>
    </location>
</feature>
<evidence type="ECO:0000313" key="6">
    <source>
        <dbReference type="Proteomes" id="UP000256690"/>
    </source>
</evidence>
<dbReference type="InterPro" id="IPR001680">
    <property type="entry name" value="WD40_rpt"/>
</dbReference>
<dbReference type="InterPro" id="IPR056884">
    <property type="entry name" value="NPHP3-like_N"/>
</dbReference>
<dbReference type="SUPFAM" id="SSF50998">
    <property type="entry name" value="Quinoprotein alcohol dehydrogenase-like"/>
    <property type="match status" value="1"/>
</dbReference>
<feature type="region of interest" description="Disordered" evidence="2">
    <location>
        <begin position="1"/>
        <end position="69"/>
    </location>
</feature>
<dbReference type="RefSeq" id="XP_026606222.1">
    <property type="nucleotide sequence ID" value="XM_026745356.1"/>
</dbReference>
<comment type="caution">
    <text evidence="5">The sequence shown here is derived from an EMBL/GenBank/DDBJ whole genome shotgun (WGS) entry which is preliminary data.</text>
</comment>
<evidence type="ECO:0000256" key="1">
    <source>
        <dbReference type="ARBA" id="ARBA00022737"/>
    </source>
</evidence>
<keyword evidence="1" id="KW-0677">Repeat</keyword>
<accession>A0A3D8SLL7</accession>
<evidence type="ECO:0008006" key="7">
    <source>
        <dbReference type="Google" id="ProtNLM"/>
    </source>
</evidence>
<name>A0A3D8SLL7_9EURO</name>
<evidence type="ECO:0000259" key="3">
    <source>
        <dbReference type="Pfam" id="PF22939"/>
    </source>
</evidence>
<dbReference type="InterPro" id="IPR015943">
    <property type="entry name" value="WD40/YVTN_repeat-like_dom_sf"/>
</dbReference>
<organism evidence="5 6">
    <name type="scientific">Aspergillus mulundensis</name>
    <dbReference type="NCBI Taxonomy" id="1810919"/>
    <lineage>
        <taxon>Eukaryota</taxon>
        <taxon>Fungi</taxon>
        <taxon>Dikarya</taxon>
        <taxon>Ascomycota</taxon>
        <taxon>Pezizomycotina</taxon>
        <taxon>Eurotiomycetes</taxon>
        <taxon>Eurotiomycetidae</taxon>
        <taxon>Eurotiales</taxon>
        <taxon>Aspergillaceae</taxon>
        <taxon>Aspergillus</taxon>
        <taxon>Aspergillus subgen. Nidulantes</taxon>
    </lineage>
</organism>